<evidence type="ECO:0000256" key="2">
    <source>
        <dbReference type="ARBA" id="ARBA00007931"/>
    </source>
</evidence>
<dbReference type="PANTHER" id="PTHR39188">
    <property type="entry name" value="MEMBRANE-ASSOCIATED ZINC METALLOPROTEASE M50B"/>
    <property type="match status" value="1"/>
</dbReference>
<dbReference type="Gene3D" id="3.10.580.10">
    <property type="entry name" value="CBS-domain"/>
    <property type="match status" value="1"/>
</dbReference>
<comment type="similarity">
    <text evidence="2 14">Belongs to the peptidase M50B family.</text>
</comment>
<evidence type="ECO:0000256" key="1">
    <source>
        <dbReference type="ARBA" id="ARBA00004651"/>
    </source>
</evidence>
<dbReference type="SUPFAM" id="SSF54631">
    <property type="entry name" value="CBS-domain pair"/>
    <property type="match status" value="1"/>
</dbReference>
<accession>A0A8J4A0I6</accession>
<comment type="cofactor">
    <cofactor evidence="14 16">
        <name>Zn(2+)</name>
        <dbReference type="ChEBI" id="CHEBI:29105"/>
    </cofactor>
    <text evidence="14 16">Binds 1 zinc ion per subunit.</text>
</comment>
<feature type="transmembrane region" description="Helical" evidence="14">
    <location>
        <begin position="186"/>
        <end position="204"/>
    </location>
</feature>
<dbReference type="InterPro" id="IPR016483">
    <property type="entry name" value="UCP006404_Pept_M50_CBS"/>
</dbReference>
<evidence type="ECO:0000256" key="9">
    <source>
        <dbReference type="ARBA" id="ARBA00022833"/>
    </source>
</evidence>
<evidence type="ECO:0000256" key="10">
    <source>
        <dbReference type="ARBA" id="ARBA00022989"/>
    </source>
</evidence>
<keyword evidence="6 14" id="KW-0479">Metal-binding</keyword>
<keyword evidence="20" id="KW-1185">Reference proteome</keyword>
<dbReference type="CDD" id="cd06164">
    <property type="entry name" value="S2P-M50_SpoIVFB_CBS"/>
    <property type="match status" value="1"/>
</dbReference>
<organism evidence="19 20">
    <name type="scientific">Virgisporangium ochraceum</name>
    <dbReference type="NCBI Taxonomy" id="65505"/>
    <lineage>
        <taxon>Bacteria</taxon>
        <taxon>Bacillati</taxon>
        <taxon>Actinomycetota</taxon>
        <taxon>Actinomycetes</taxon>
        <taxon>Micromonosporales</taxon>
        <taxon>Micromonosporaceae</taxon>
        <taxon>Virgisporangium</taxon>
    </lineage>
</organism>
<name>A0A8J4A0I6_9ACTN</name>
<dbReference type="PROSITE" id="PS51371">
    <property type="entry name" value="CBS"/>
    <property type="match status" value="1"/>
</dbReference>
<dbReference type="Pfam" id="PF00571">
    <property type="entry name" value="CBS"/>
    <property type="match status" value="1"/>
</dbReference>
<feature type="binding site" evidence="16">
    <location>
        <position position="61"/>
    </location>
    <ligand>
        <name>Zn(2+)</name>
        <dbReference type="ChEBI" id="CHEBI:29105"/>
        <note>catalytic</note>
    </ligand>
</feature>
<evidence type="ECO:0000313" key="19">
    <source>
        <dbReference type="EMBL" id="GIJ71708.1"/>
    </source>
</evidence>
<keyword evidence="10 14" id="KW-1133">Transmembrane helix</keyword>
<feature type="active site" evidence="15">
    <location>
        <position position="62"/>
    </location>
</feature>
<evidence type="ECO:0000256" key="7">
    <source>
        <dbReference type="ARBA" id="ARBA00022737"/>
    </source>
</evidence>
<evidence type="ECO:0000259" key="18">
    <source>
        <dbReference type="PROSITE" id="PS51371"/>
    </source>
</evidence>
<feature type="transmembrane region" description="Helical" evidence="14">
    <location>
        <begin position="109"/>
        <end position="127"/>
    </location>
</feature>
<dbReference type="Pfam" id="PF02163">
    <property type="entry name" value="Peptidase_M50"/>
    <property type="match status" value="2"/>
</dbReference>
<keyword evidence="13 14" id="KW-0472">Membrane</keyword>
<feature type="transmembrane region" description="Helical" evidence="14">
    <location>
        <begin position="133"/>
        <end position="154"/>
    </location>
</feature>
<evidence type="ECO:0000256" key="13">
    <source>
        <dbReference type="ARBA" id="ARBA00023136"/>
    </source>
</evidence>
<evidence type="ECO:0000256" key="5">
    <source>
        <dbReference type="ARBA" id="ARBA00022692"/>
    </source>
</evidence>
<dbReference type="InterPro" id="IPR000644">
    <property type="entry name" value="CBS_dom"/>
</dbReference>
<protein>
    <recommendedName>
        <fullName evidence="14">Zinc metalloprotease</fullName>
    </recommendedName>
</protein>
<keyword evidence="5 14" id="KW-0812">Transmembrane</keyword>
<proteinExistence type="inferred from homology"/>
<dbReference type="InterPro" id="IPR008915">
    <property type="entry name" value="Peptidase_M50"/>
</dbReference>
<feature type="transmembrane region" description="Helical" evidence="14">
    <location>
        <begin position="42"/>
        <end position="60"/>
    </location>
</feature>
<dbReference type="AlphaFoldDB" id="A0A8J4A0I6"/>
<dbReference type="GO" id="GO:0008237">
    <property type="term" value="F:metallopeptidase activity"/>
    <property type="evidence" value="ECO:0007669"/>
    <property type="project" value="UniProtKB-UniRule"/>
</dbReference>
<evidence type="ECO:0000256" key="17">
    <source>
        <dbReference type="PROSITE-ProRule" id="PRU00703"/>
    </source>
</evidence>
<evidence type="ECO:0000256" key="4">
    <source>
        <dbReference type="ARBA" id="ARBA00022670"/>
    </source>
</evidence>
<keyword evidence="4 14" id="KW-0645">Protease</keyword>
<dbReference type="PIRSF" id="PIRSF006404">
    <property type="entry name" value="UCP006404_Pept_M50_CBS"/>
    <property type="match status" value="1"/>
</dbReference>
<evidence type="ECO:0000256" key="12">
    <source>
        <dbReference type="ARBA" id="ARBA00023122"/>
    </source>
</evidence>
<evidence type="ECO:0000256" key="14">
    <source>
        <dbReference type="PIRNR" id="PIRNR006404"/>
    </source>
</evidence>
<feature type="transmembrane region" description="Helical" evidence="14">
    <location>
        <begin position="210"/>
        <end position="229"/>
    </location>
</feature>
<feature type="domain" description="CBS" evidence="18">
    <location>
        <begin position="246"/>
        <end position="303"/>
    </location>
</feature>
<comment type="caution">
    <text evidence="19">The sequence shown here is derived from an EMBL/GenBank/DDBJ whole genome shotgun (WGS) entry which is preliminary data.</text>
</comment>
<keyword evidence="11 14" id="KW-0482">Metalloprotease</keyword>
<keyword evidence="3 14" id="KW-1003">Cell membrane</keyword>
<dbReference type="Proteomes" id="UP000635606">
    <property type="component" value="Unassembled WGS sequence"/>
</dbReference>
<dbReference type="GO" id="GO:0006508">
    <property type="term" value="P:proteolysis"/>
    <property type="evidence" value="ECO:0007669"/>
    <property type="project" value="UniProtKB-KW"/>
</dbReference>
<feature type="binding site" evidence="16">
    <location>
        <position position="65"/>
    </location>
    <ligand>
        <name>Zn(2+)</name>
        <dbReference type="ChEBI" id="CHEBI:29105"/>
        <note>catalytic</note>
    </ligand>
</feature>
<evidence type="ECO:0000256" key="3">
    <source>
        <dbReference type="ARBA" id="ARBA00022475"/>
    </source>
</evidence>
<evidence type="ECO:0000256" key="8">
    <source>
        <dbReference type="ARBA" id="ARBA00022801"/>
    </source>
</evidence>
<keyword evidence="7" id="KW-0677">Repeat</keyword>
<evidence type="ECO:0000256" key="16">
    <source>
        <dbReference type="PIRSR" id="PIRSR006404-2"/>
    </source>
</evidence>
<keyword evidence="12 17" id="KW-0129">CBS domain</keyword>
<evidence type="ECO:0000256" key="6">
    <source>
        <dbReference type="ARBA" id="ARBA00022723"/>
    </source>
</evidence>
<evidence type="ECO:0000256" key="11">
    <source>
        <dbReference type="ARBA" id="ARBA00023049"/>
    </source>
</evidence>
<evidence type="ECO:0000313" key="20">
    <source>
        <dbReference type="Proteomes" id="UP000635606"/>
    </source>
</evidence>
<feature type="transmembrane region" description="Helical" evidence="14">
    <location>
        <begin position="7"/>
        <end position="30"/>
    </location>
</feature>
<keyword evidence="9 14" id="KW-0862">Zinc</keyword>
<reference evidence="19" key="1">
    <citation type="submission" date="2021-01" db="EMBL/GenBank/DDBJ databases">
        <title>Whole genome shotgun sequence of Virgisporangium ochraceum NBRC 16418.</title>
        <authorList>
            <person name="Komaki H."/>
            <person name="Tamura T."/>
        </authorList>
    </citation>
    <scope>NUCLEOTIDE SEQUENCE</scope>
    <source>
        <strain evidence="19">NBRC 16418</strain>
    </source>
</reference>
<dbReference type="GO" id="GO:0005886">
    <property type="term" value="C:plasma membrane"/>
    <property type="evidence" value="ECO:0007669"/>
    <property type="project" value="UniProtKB-SubCell"/>
</dbReference>
<gene>
    <name evidence="19" type="primary">rip3</name>
    <name evidence="19" type="ORF">Voc01_066250</name>
</gene>
<dbReference type="EMBL" id="BOPH01000088">
    <property type="protein sequence ID" value="GIJ71708.1"/>
    <property type="molecule type" value="Genomic_DNA"/>
</dbReference>
<dbReference type="InterPro" id="IPR046342">
    <property type="entry name" value="CBS_dom_sf"/>
</dbReference>
<sequence>MGRVAGIAVGVHWSVLVIVGLLAWGLAGSLLPTAVPGQPPGAYLAAGLLVATTFFGCVLAHELAHAIVARWFGVGVRRITLWLLGGVSELDEEAPTPSAELAIAGAGPLMSLLLGAAGALGLVWARAAGLGDLVVASLAWLAGVNVVLAVFNLLPGAPLDGGRVLRAVLWRIRGDRYAAQVSADRAGSVVGLLLAVGGIVQILVAGDLSGLWLVLLGWYLVWAATAEGASARVRAVLDRLTVAQIMTPRPVCAPAGQIIDDFVATVASAARHRVFPVVDGGHRLVGILHLARLTRVAPPDRAVLRVAAVAAPAAASVTVRPWDPASAVTRALGPGSPLLVVVDDGRVVVGVVTVDDVDRAVELAPLSRPAT</sequence>
<dbReference type="GO" id="GO:0046872">
    <property type="term" value="F:metal ion binding"/>
    <property type="evidence" value="ECO:0007669"/>
    <property type="project" value="UniProtKB-UniRule"/>
</dbReference>
<feature type="binding site" evidence="16">
    <location>
        <position position="160"/>
    </location>
    <ligand>
        <name>Zn(2+)</name>
        <dbReference type="ChEBI" id="CHEBI:29105"/>
        <note>catalytic</note>
    </ligand>
</feature>
<keyword evidence="8 14" id="KW-0378">Hydrolase</keyword>
<comment type="subcellular location">
    <subcellularLocation>
        <location evidence="1 14">Cell membrane</location>
        <topology evidence="1 14">Multi-pass membrane protein</topology>
    </subcellularLocation>
</comment>
<evidence type="ECO:0000256" key="15">
    <source>
        <dbReference type="PIRSR" id="PIRSR006404-1"/>
    </source>
</evidence>
<dbReference type="PANTHER" id="PTHR39188:SF3">
    <property type="entry name" value="STAGE IV SPORULATION PROTEIN FB"/>
    <property type="match status" value="1"/>
</dbReference>